<sequence length="60" mass="7285">MQKSGNEQDDRLAGMLHYQKESFRQEFQDCESQSLIRQSDGCRYWYRPKRMTYAVCKEID</sequence>
<dbReference type="AlphaFoldDB" id="A0A0B7B9Z3"/>
<accession>A0A0B7B9Z3</accession>
<gene>
    <name evidence="1" type="primary">ORF175103</name>
</gene>
<proteinExistence type="predicted"/>
<protein>
    <submittedName>
        <fullName evidence="1">Uncharacterized protein</fullName>
    </submittedName>
</protein>
<organism evidence="1">
    <name type="scientific">Arion vulgaris</name>
    <dbReference type="NCBI Taxonomy" id="1028688"/>
    <lineage>
        <taxon>Eukaryota</taxon>
        <taxon>Metazoa</taxon>
        <taxon>Spiralia</taxon>
        <taxon>Lophotrochozoa</taxon>
        <taxon>Mollusca</taxon>
        <taxon>Gastropoda</taxon>
        <taxon>Heterobranchia</taxon>
        <taxon>Euthyneura</taxon>
        <taxon>Panpulmonata</taxon>
        <taxon>Eupulmonata</taxon>
        <taxon>Stylommatophora</taxon>
        <taxon>Helicina</taxon>
        <taxon>Arionoidea</taxon>
        <taxon>Arionidae</taxon>
        <taxon>Arion</taxon>
    </lineage>
</organism>
<evidence type="ECO:0000313" key="1">
    <source>
        <dbReference type="EMBL" id="CEK90164.1"/>
    </source>
</evidence>
<reference evidence="1" key="1">
    <citation type="submission" date="2014-12" db="EMBL/GenBank/DDBJ databases">
        <title>Insight into the proteome of Arion vulgaris.</title>
        <authorList>
            <person name="Aradska J."/>
            <person name="Bulat T."/>
            <person name="Smidak R."/>
            <person name="Sarate P."/>
            <person name="Gangsoo J."/>
            <person name="Sialana F."/>
            <person name="Bilban M."/>
            <person name="Lubec G."/>
        </authorList>
    </citation>
    <scope>NUCLEOTIDE SEQUENCE</scope>
    <source>
        <tissue evidence="1">Skin</tissue>
    </source>
</reference>
<dbReference type="EMBL" id="HACG01043299">
    <property type="protein sequence ID" value="CEK90164.1"/>
    <property type="molecule type" value="Transcribed_RNA"/>
</dbReference>
<name>A0A0B7B9Z3_9EUPU</name>